<dbReference type="SMART" id="SM00356">
    <property type="entry name" value="ZnF_C3H1"/>
    <property type="match status" value="5"/>
</dbReference>
<feature type="zinc finger region" description="C3H1-type" evidence="6">
    <location>
        <begin position="154"/>
        <end position="182"/>
    </location>
</feature>
<name>A0AA38FIW3_TAXCH</name>
<dbReference type="InterPro" id="IPR000571">
    <property type="entry name" value="Znf_CCCH"/>
</dbReference>
<evidence type="ECO:0000256" key="3">
    <source>
        <dbReference type="ARBA" id="ARBA00022771"/>
    </source>
</evidence>
<dbReference type="Pfam" id="PF00642">
    <property type="entry name" value="zf-CCCH"/>
    <property type="match status" value="5"/>
</dbReference>
<dbReference type="GO" id="GO:0003729">
    <property type="term" value="F:mRNA binding"/>
    <property type="evidence" value="ECO:0007669"/>
    <property type="project" value="TreeGrafter"/>
</dbReference>
<protein>
    <recommendedName>
        <fullName evidence="8">C3H1-type domain-containing protein</fullName>
    </recommendedName>
</protein>
<feature type="compositionally biased region" description="Polar residues" evidence="7">
    <location>
        <begin position="9"/>
        <end position="27"/>
    </location>
</feature>
<feature type="domain" description="C3H1-type" evidence="8">
    <location>
        <begin position="63"/>
        <end position="91"/>
    </location>
</feature>
<feature type="compositionally biased region" description="Polar residues" evidence="7">
    <location>
        <begin position="442"/>
        <end position="451"/>
    </location>
</feature>
<dbReference type="Gene3D" id="2.30.30.1190">
    <property type="match status" value="1"/>
</dbReference>
<keyword evidence="1 6" id="KW-0479">Metal-binding</keyword>
<reference evidence="9 10" key="1">
    <citation type="journal article" date="2021" name="Nat. Plants">
        <title>The Taxus genome provides insights into paclitaxel biosynthesis.</title>
        <authorList>
            <person name="Xiong X."/>
            <person name="Gou J."/>
            <person name="Liao Q."/>
            <person name="Li Y."/>
            <person name="Zhou Q."/>
            <person name="Bi G."/>
            <person name="Li C."/>
            <person name="Du R."/>
            <person name="Wang X."/>
            <person name="Sun T."/>
            <person name="Guo L."/>
            <person name="Liang H."/>
            <person name="Lu P."/>
            <person name="Wu Y."/>
            <person name="Zhang Z."/>
            <person name="Ro D.K."/>
            <person name="Shang Y."/>
            <person name="Huang S."/>
            <person name="Yan J."/>
        </authorList>
    </citation>
    <scope>NUCLEOTIDE SEQUENCE [LARGE SCALE GENOMIC DNA]</scope>
    <source>
        <strain evidence="9">Ta-2019</strain>
    </source>
</reference>
<feature type="zinc finger region" description="C3H1-type" evidence="6">
    <location>
        <begin position="63"/>
        <end position="91"/>
    </location>
</feature>
<dbReference type="PANTHER" id="PTHR12506">
    <property type="entry name" value="PROTEIN PHOSPHATASE RELATED"/>
    <property type="match status" value="1"/>
</dbReference>
<dbReference type="GO" id="GO:0008270">
    <property type="term" value="F:zinc ion binding"/>
    <property type="evidence" value="ECO:0007669"/>
    <property type="project" value="UniProtKB-KW"/>
</dbReference>
<feature type="domain" description="C3H1-type" evidence="8">
    <location>
        <begin position="108"/>
        <end position="136"/>
    </location>
</feature>
<accession>A0AA38FIW3</accession>
<dbReference type="FunFam" id="4.10.1000.10:FF:000028">
    <property type="entry name" value="Zinc finger nuclease 2"/>
    <property type="match status" value="1"/>
</dbReference>
<evidence type="ECO:0000313" key="10">
    <source>
        <dbReference type="Proteomes" id="UP000824469"/>
    </source>
</evidence>
<evidence type="ECO:0000256" key="5">
    <source>
        <dbReference type="ARBA" id="ARBA00023125"/>
    </source>
</evidence>
<dbReference type="Gene3D" id="4.10.1000.10">
    <property type="entry name" value="Zinc finger, CCCH-type"/>
    <property type="match status" value="2"/>
</dbReference>
<feature type="domain" description="C3H1-type" evidence="8">
    <location>
        <begin position="322"/>
        <end position="350"/>
    </location>
</feature>
<feature type="zinc finger region" description="C3H1-type" evidence="6">
    <location>
        <begin position="108"/>
        <end position="136"/>
    </location>
</feature>
<keyword evidence="3 6" id="KW-0863">Zinc-finger</keyword>
<gene>
    <name evidence="9" type="ORF">KI387_008345</name>
</gene>
<dbReference type="PROSITE" id="PS50103">
    <property type="entry name" value="ZF_C3H1"/>
    <property type="match status" value="5"/>
</dbReference>
<evidence type="ECO:0000256" key="2">
    <source>
        <dbReference type="ARBA" id="ARBA00022737"/>
    </source>
</evidence>
<sequence length="451" mass="49080">MDYNVGFGRQQQQRSFDPSGSEQQQYGRSRMTLAVNTEETMWHMNLQQQYEGTEADMGPYPERPGEPDCTYYMRTGLCGFGTSCRFNHPPNRTQATSSARNKGEYPERLGQPECQYYMKTGTCKFGASCKFHHPRDKAGAAGRAALNVLGYPLRPNEKECAYYLRTGQCKYGATCKFHHPQPVGALVPMRGTSLFTPVHSPSTPGPQHYPGGLPTWPMARAPFIQSPRWQGPSSYASVILPQGLVSVPGWSTYPGQVGSSPDGQQQAIGAGLVYGPTPQTDPVVGGIQGTFSSYPPGSPGMGPPTLQLPSSSTHRESMFPERPGQPDCQFYMKTGDCKFGMTCRYHHPKDRSVPPPNCILNPIGLPIRPGAPACTFYTRYGICKFGPTCKFDHPMTPIDVPVGRHSIGSSSSALVSASLSSELPLESGSGIYKERASKSDAHQQSSGGEDE</sequence>
<organism evidence="9 10">
    <name type="scientific">Taxus chinensis</name>
    <name type="common">Chinese yew</name>
    <name type="synonym">Taxus wallichiana var. chinensis</name>
    <dbReference type="NCBI Taxonomy" id="29808"/>
    <lineage>
        <taxon>Eukaryota</taxon>
        <taxon>Viridiplantae</taxon>
        <taxon>Streptophyta</taxon>
        <taxon>Embryophyta</taxon>
        <taxon>Tracheophyta</taxon>
        <taxon>Spermatophyta</taxon>
        <taxon>Pinopsida</taxon>
        <taxon>Pinidae</taxon>
        <taxon>Conifers II</taxon>
        <taxon>Cupressales</taxon>
        <taxon>Taxaceae</taxon>
        <taxon>Taxus</taxon>
    </lineage>
</organism>
<feature type="region of interest" description="Disordered" evidence="7">
    <location>
        <begin position="1"/>
        <end position="28"/>
    </location>
</feature>
<dbReference type="OMA" id="TNEAECA"/>
<feature type="zinc finger region" description="C3H1-type" evidence="6">
    <location>
        <begin position="322"/>
        <end position="350"/>
    </location>
</feature>
<feature type="domain" description="C3H1-type" evidence="8">
    <location>
        <begin position="368"/>
        <end position="396"/>
    </location>
</feature>
<keyword evidence="10" id="KW-1185">Reference proteome</keyword>
<keyword evidence="4 6" id="KW-0862">Zinc</keyword>
<keyword evidence="2" id="KW-0677">Repeat</keyword>
<evidence type="ECO:0000259" key="8">
    <source>
        <dbReference type="PROSITE" id="PS50103"/>
    </source>
</evidence>
<comment type="caution">
    <text evidence="9">The sequence shown here is derived from an EMBL/GenBank/DDBJ whole genome shotgun (WGS) entry which is preliminary data.</text>
</comment>
<dbReference type="InterPro" id="IPR036855">
    <property type="entry name" value="Znf_CCCH_sf"/>
</dbReference>
<keyword evidence="5" id="KW-0238">DNA-binding</keyword>
<feature type="compositionally biased region" description="Basic and acidic residues" evidence="7">
    <location>
        <begin position="432"/>
        <end position="441"/>
    </location>
</feature>
<evidence type="ECO:0000256" key="1">
    <source>
        <dbReference type="ARBA" id="ARBA00022723"/>
    </source>
</evidence>
<proteinExistence type="predicted"/>
<dbReference type="EMBL" id="JAHRHJ020000008">
    <property type="protein sequence ID" value="KAH9303941.1"/>
    <property type="molecule type" value="Genomic_DNA"/>
</dbReference>
<evidence type="ECO:0000256" key="7">
    <source>
        <dbReference type="SAM" id="MobiDB-lite"/>
    </source>
</evidence>
<feature type="domain" description="C3H1-type" evidence="8">
    <location>
        <begin position="154"/>
        <end position="182"/>
    </location>
</feature>
<dbReference type="InterPro" id="IPR050974">
    <property type="entry name" value="Plant_ZF_CCCH"/>
</dbReference>
<evidence type="ECO:0000313" key="9">
    <source>
        <dbReference type="EMBL" id="KAH9303941.1"/>
    </source>
</evidence>
<dbReference type="GO" id="GO:0003677">
    <property type="term" value="F:DNA binding"/>
    <property type="evidence" value="ECO:0007669"/>
    <property type="project" value="UniProtKB-KW"/>
</dbReference>
<evidence type="ECO:0000256" key="4">
    <source>
        <dbReference type="ARBA" id="ARBA00022833"/>
    </source>
</evidence>
<dbReference type="SUPFAM" id="SSF90229">
    <property type="entry name" value="CCCH zinc finger"/>
    <property type="match status" value="5"/>
</dbReference>
<evidence type="ECO:0000256" key="6">
    <source>
        <dbReference type="PROSITE-ProRule" id="PRU00723"/>
    </source>
</evidence>
<feature type="zinc finger region" description="C3H1-type" evidence="6">
    <location>
        <begin position="368"/>
        <end position="396"/>
    </location>
</feature>
<feature type="region of interest" description="Disordered" evidence="7">
    <location>
        <begin position="429"/>
        <end position="451"/>
    </location>
</feature>
<dbReference type="PANTHER" id="PTHR12506:SF18">
    <property type="entry name" value="ZINC FINGER CCCH DOMAIN-CONTAINING PROTEIN 33-RELATED"/>
    <property type="match status" value="1"/>
</dbReference>
<dbReference type="AlphaFoldDB" id="A0AA38FIW3"/>
<dbReference type="Proteomes" id="UP000824469">
    <property type="component" value="Unassembled WGS sequence"/>
</dbReference>